<comment type="caution">
    <text evidence="2">The sequence shown here is derived from an EMBL/GenBank/DDBJ whole genome shotgun (WGS) entry which is preliminary data.</text>
</comment>
<evidence type="ECO:0000313" key="3">
    <source>
        <dbReference type="Proteomes" id="UP001162131"/>
    </source>
</evidence>
<dbReference type="Proteomes" id="UP001162131">
    <property type="component" value="Unassembled WGS sequence"/>
</dbReference>
<gene>
    <name evidence="2" type="ORF">BSTOLATCC_MIC9645</name>
</gene>
<proteinExistence type="predicted"/>
<feature type="compositionally biased region" description="Basic residues" evidence="1">
    <location>
        <begin position="389"/>
        <end position="403"/>
    </location>
</feature>
<name>A0AAU9IKV8_9CILI</name>
<sequence length="403" mass="46663">MKTNSLQVSGYGLKTDFSDKISIDPNLAILRHPNLDFNPTFIFLKEELQKFYRDRRRPFDRQIMHRTHSSNWKERFFTSLQTLLSELTFTEDLELQSKMLEKVENWYNNKIVREESIEEEINLEPKTPVLRVKPKLETSLLVPLRSESMSPQRKSTVPYIPKKLPSLIKSYEKPLEFKKRLQTSFKNTRNEKKEALLPTEIKALNGDETVSTKIERIARLRPATQQERPFTETSPLVMTSRGEFVMTKSNKANVFDFRATDKTRSTVASPEQSPLGSSVNKARVSAFSFREMDSVFKTQIVSPSINDEEIANSYQPISPLNKSVIEQLGEILHVKNRLAARKVSCPYRVLERALYDRELDFNKSFDPSQLPKGNERLLKNPAYKEEKPKKKGKKKGKKKKSGS</sequence>
<reference evidence="2" key="1">
    <citation type="submission" date="2021-09" db="EMBL/GenBank/DDBJ databases">
        <authorList>
            <consortium name="AG Swart"/>
            <person name="Singh M."/>
            <person name="Singh A."/>
            <person name="Seah K."/>
            <person name="Emmerich C."/>
        </authorList>
    </citation>
    <scope>NUCLEOTIDE SEQUENCE</scope>
    <source>
        <strain evidence="2">ATCC30299</strain>
    </source>
</reference>
<organism evidence="2 3">
    <name type="scientific">Blepharisma stoltei</name>
    <dbReference type="NCBI Taxonomy" id="1481888"/>
    <lineage>
        <taxon>Eukaryota</taxon>
        <taxon>Sar</taxon>
        <taxon>Alveolata</taxon>
        <taxon>Ciliophora</taxon>
        <taxon>Postciliodesmatophora</taxon>
        <taxon>Heterotrichea</taxon>
        <taxon>Heterotrichida</taxon>
        <taxon>Blepharismidae</taxon>
        <taxon>Blepharisma</taxon>
    </lineage>
</organism>
<evidence type="ECO:0000313" key="2">
    <source>
        <dbReference type="EMBL" id="CAG9313842.1"/>
    </source>
</evidence>
<feature type="region of interest" description="Disordered" evidence="1">
    <location>
        <begin position="364"/>
        <end position="403"/>
    </location>
</feature>
<dbReference type="AlphaFoldDB" id="A0AAU9IKV8"/>
<dbReference type="EMBL" id="CAJZBQ010000011">
    <property type="protein sequence ID" value="CAG9313842.1"/>
    <property type="molecule type" value="Genomic_DNA"/>
</dbReference>
<keyword evidence="3" id="KW-1185">Reference proteome</keyword>
<evidence type="ECO:0000256" key="1">
    <source>
        <dbReference type="SAM" id="MobiDB-lite"/>
    </source>
</evidence>
<protein>
    <submittedName>
        <fullName evidence="2">Uncharacterized protein</fullName>
    </submittedName>
</protein>
<feature type="compositionally biased region" description="Basic and acidic residues" evidence="1">
    <location>
        <begin position="373"/>
        <end position="388"/>
    </location>
</feature>
<accession>A0AAU9IKV8</accession>